<dbReference type="OrthoDB" id="60092at2759"/>
<dbReference type="InterPro" id="IPR007268">
    <property type="entry name" value="Rad9/Ddc1"/>
</dbReference>
<evidence type="ECO:0008006" key="2">
    <source>
        <dbReference type="Google" id="ProtNLM"/>
    </source>
</evidence>
<dbReference type="GO" id="GO:0031573">
    <property type="term" value="P:mitotic intra-S DNA damage checkpoint signaling"/>
    <property type="evidence" value="ECO:0007669"/>
    <property type="project" value="TreeGrafter"/>
</dbReference>
<gene>
    <name evidence="1" type="ORF">H103_07618</name>
</gene>
<dbReference type="GO" id="GO:0030896">
    <property type="term" value="C:checkpoint clamp complex"/>
    <property type="evidence" value="ECO:0007669"/>
    <property type="project" value="InterPro"/>
</dbReference>
<dbReference type="PANTHER" id="PTHR15237:SF0">
    <property type="entry name" value="CELL CYCLE CHECKPOINT CONTROL PROTEIN"/>
    <property type="match status" value="1"/>
</dbReference>
<dbReference type="HOGENOM" id="CLU_030657_1_0_1"/>
<dbReference type="Pfam" id="PF04139">
    <property type="entry name" value="Rad9"/>
    <property type="match status" value="1"/>
</dbReference>
<protein>
    <recommendedName>
        <fullName evidence="2">DNA repair protein rad9</fullName>
    </recommendedName>
</protein>
<proteinExistence type="predicted"/>
<name>A0A022VRY5_TRIRU</name>
<dbReference type="SUPFAM" id="SSF55979">
    <property type="entry name" value="DNA clamp"/>
    <property type="match status" value="1"/>
</dbReference>
<dbReference type="GO" id="GO:0000076">
    <property type="term" value="P:DNA replication checkpoint signaling"/>
    <property type="evidence" value="ECO:0007669"/>
    <property type="project" value="TreeGrafter"/>
</dbReference>
<evidence type="ECO:0000313" key="1">
    <source>
        <dbReference type="EMBL" id="EZF48796.1"/>
    </source>
</evidence>
<dbReference type="AlphaFoldDB" id="A0A022VRY5"/>
<dbReference type="EMBL" id="KK207919">
    <property type="protein sequence ID" value="EZF48796.1"/>
    <property type="molecule type" value="Genomic_DNA"/>
</dbReference>
<dbReference type="GO" id="GO:0006281">
    <property type="term" value="P:DNA repair"/>
    <property type="evidence" value="ECO:0007669"/>
    <property type="project" value="TreeGrafter"/>
</dbReference>
<organism evidence="1">
    <name type="scientific">Trichophyton rubrum CBS 288.86</name>
    <dbReference type="NCBI Taxonomy" id="1215330"/>
    <lineage>
        <taxon>Eukaryota</taxon>
        <taxon>Fungi</taxon>
        <taxon>Dikarya</taxon>
        <taxon>Ascomycota</taxon>
        <taxon>Pezizomycotina</taxon>
        <taxon>Eurotiomycetes</taxon>
        <taxon>Eurotiomycetidae</taxon>
        <taxon>Onygenales</taxon>
        <taxon>Arthrodermataceae</taxon>
        <taxon>Trichophyton</taxon>
    </lineage>
</organism>
<dbReference type="PANTHER" id="PTHR15237">
    <property type="entry name" value="DNA REPAIR PROTEIN RAD9"/>
    <property type="match status" value="1"/>
</dbReference>
<sequence>MASLSFTLLPEALMQLRDVLICLSKFNETVSIEAEPDCLRLSTLNVTKSGYASYRLDAPSFFSQHSYSTPLNKDKNGKDKISCQIYIKALLSVFKGRAGDFKDKDTAIERCEAQFFDSPEETECRFVVQMICKHGVLRTYKLTYEPADVQHALFSRSDSQNQWSVDSRFLREILEHFGRGAEHLDVYCEDGRAVFTSYTEKVIAGTEILKQPVHTSVAIETRDFAHFSVEEGLHVAINLRDFRAVILHADTLKVPITARYTRPCRPLQFSYYIPGMTCEITLMTRGEGDYETESVPSQNNGVREVPARPAQQVLVNAGGDGVAMGQQQPAQVQAQVQPEPQISILPPASQGQGTKQITSLAPVAPIDHESLFVAADDDRQWDEPHYEEEREDMLRWDSNLDQEALRQNIGGTIQDTVSKMEASSGQDNIDANRMEDNAMGIPPTQRISQVRPDNILLFIFSHYGTY</sequence>
<dbReference type="GO" id="GO:0071479">
    <property type="term" value="P:cellular response to ionizing radiation"/>
    <property type="evidence" value="ECO:0007669"/>
    <property type="project" value="TreeGrafter"/>
</dbReference>
<dbReference type="Gene3D" id="3.70.10.10">
    <property type="match status" value="1"/>
</dbReference>
<accession>A0A022VRY5</accession>
<dbReference type="InterPro" id="IPR046938">
    <property type="entry name" value="DNA_clamp_sf"/>
</dbReference>
<reference evidence="1" key="1">
    <citation type="submission" date="2014-02" db="EMBL/GenBank/DDBJ databases">
        <title>The Genome Sequence of Trichophyton rubrum (morphotype fischeri) CBS 288.86.</title>
        <authorList>
            <consortium name="The Broad Institute Genomics Platform"/>
            <person name="Cuomo C.A."/>
            <person name="White T.C."/>
            <person name="Graser Y."/>
            <person name="Martinez-Rossi N."/>
            <person name="Heitman J."/>
            <person name="Young S.K."/>
            <person name="Zeng Q."/>
            <person name="Gargeya S."/>
            <person name="Abouelleil A."/>
            <person name="Alvarado L."/>
            <person name="Chapman S.B."/>
            <person name="Gainer-Dewar J."/>
            <person name="Goldberg J."/>
            <person name="Griggs A."/>
            <person name="Gujja S."/>
            <person name="Hansen M."/>
            <person name="Howarth C."/>
            <person name="Imamovic A."/>
            <person name="Larimer J."/>
            <person name="Martinez D."/>
            <person name="Murphy C."/>
            <person name="Pearson M.D."/>
            <person name="Persinoti G."/>
            <person name="Poon T."/>
            <person name="Priest M."/>
            <person name="Roberts A.D."/>
            <person name="Saif S."/>
            <person name="Shea T.D."/>
            <person name="Sykes S.N."/>
            <person name="Wortman J."/>
            <person name="Nusbaum C."/>
            <person name="Birren B."/>
        </authorList>
    </citation>
    <scope>NUCLEOTIDE SEQUENCE [LARGE SCALE GENOMIC DNA]</scope>
    <source>
        <strain evidence="1">CBS 288.86</strain>
    </source>
</reference>
<dbReference type="Proteomes" id="UP000023758">
    <property type="component" value="Unassembled WGS sequence"/>
</dbReference>